<evidence type="ECO:0000313" key="2">
    <source>
        <dbReference type="EMBL" id="RML83483.1"/>
    </source>
</evidence>
<comment type="caution">
    <text evidence="2">The sequence shown here is derived from an EMBL/GenBank/DDBJ whole genome shotgun (WGS) entry which is preliminary data.</text>
</comment>
<feature type="transmembrane region" description="Helical" evidence="1">
    <location>
        <begin position="12"/>
        <end position="32"/>
    </location>
</feature>
<dbReference type="AlphaFoldDB" id="A0AAX1VYX3"/>
<reference evidence="2 3" key="1">
    <citation type="submission" date="2018-08" db="EMBL/GenBank/DDBJ databases">
        <title>Recombination of ecologically and evolutionarily significant loci maintains genetic cohesion in the Pseudomonas syringae species complex.</title>
        <authorList>
            <person name="Dillon M."/>
            <person name="Thakur S."/>
            <person name="Almeida R.N.D."/>
            <person name="Weir B.S."/>
            <person name="Guttman D.S."/>
        </authorList>
    </citation>
    <scope>NUCLEOTIDE SEQUENCE [LARGE SCALE GENOMIC DNA]</scope>
    <source>
        <strain evidence="2 3">ICMP 2851</strain>
    </source>
</reference>
<proteinExistence type="predicted"/>
<organism evidence="2 3">
    <name type="scientific">Pseudomonas amygdali pv. tabaci</name>
    <name type="common">Pseudomonas syringae pv. tabaci</name>
    <dbReference type="NCBI Taxonomy" id="322"/>
    <lineage>
        <taxon>Bacteria</taxon>
        <taxon>Pseudomonadati</taxon>
        <taxon>Pseudomonadota</taxon>
        <taxon>Gammaproteobacteria</taxon>
        <taxon>Pseudomonadales</taxon>
        <taxon>Pseudomonadaceae</taxon>
        <taxon>Pseudomonas</taxon>
        <taxon>Pseudomonas amygdali</taxon>
    </lineage>
</organism>
<keyword evidence="1" id="KW-0812">Transmembrane</keyword>
<evidence type="ECO:0000256" key="1">
    <source>
        <dbReference type="SAM" id="Phobius"/>
    </source>
</evidence>
<gene>
    <name evidence="2" type="ORF">ALQ89_200120</name>
</gene>
<name>A0AAX1VYX3_PSEAJ</name>
<dbReference type="Proteomes" id="UP000280350">
    <property type="component" value="Unassembled WGS sequence"/>
</dbReference>
<accession>A0AAX1VYX3</accession>
<protein>
    <submittedName>
        <fullName evidence="2">Uncharacterized protein</fullName>
    </submittedName>
</protein>
<sequence length="51" mass="6134">MFGRAFRVLMKYRCAYQYLYSIFGFFCCRLLTRFCLLNPCGQLIALSFQIF</sequence>
<keyword evidence="1" id="KW-0472">Membrane</keyword>
<dbReference type="EMBL" id="RBNX01000037">
    <property type="protein sequence ID" value="RML83483.1"/>
    <property type="molecule type" value="Genomic_DNA"/>
</dbReference>
<evidence type="ECO:0000313" key="3">
    <source>
        <dbReference type="Proteomes" id="UP000280350"/>
    </source>
</evidence>
<keyword evidence="1" id="KW-1133">Transmembrane helix</keyword>